<dbReference type="EMBL" id="CM034402">
    <property type="protein sequence ID" value="KAJ0175155.1"/>
    <property type="molecule type" value="Genomic_DNA"/>
</dbReference>
<organism evidence="1 2">
    <name type="scientific">Dendrolimus kikuchii</name>
    <dbReference type="NCBI Taxonomy" id="765133"/>
    <lineage>
        <taxon>Eukaryota</taxon>
        <taxon>Metazoa</taxon>
        <taxon>Ecdysozoa</taxon>
        <taxon>Arthropoda</taxon>
        <taxon>Hexapoda</taxon>
        <taxon>Insecta</taxon>
        <taxon>Pterygota</taxon>
        <taxon>Neoptera</taxon>
        <taxon>Endopterygota</taxon>
        <taxon>Lepidoptera</taxon>
        <taxon>Glossata</taxon>
        <taxon>Ditrysia</taxon>
        <taxon>Bombycoidea</taxon>
        <taxon>Lasiocampidae</taxon>
        <taxon>Dendrolimus</taxon>
    </lineage>
</organism>
<accession>A0ACC1CU62</accession>
<proteinExistence type="predicted"/>
<evidence type="ECO:0000313" key="2">
    <source>
        <dbReference type="Proteomes" id="UP000824533"/>
    </source>
</evidence>
<evidence type="ECO:0000313" key="1">
    <source>
        <dbReference type="EMBL" id="KAJ0175155.1"/>
    </source>
</evidence>
<protein>
    <submittedName>
        <fullName evidence="1">Uncharacterized protein</fullName>
    </submittedName>
</protein>
<keyword evidence="2" id="KW-1185">Reference proteome</keyword>
<sequence>MIDISIIIPVYNGEQWIDECMKSIAAQSALNTEIKFEIVVYNDGSNDDTCNLLVKWAEYFFKHSVNLIITGENYSKGVGAAKNAAVRASSGRYLCFQDVDDVMHPDRLILQWNAAKKKDNVIVGSRIIREPYGSTPRLVKWANNLTANQLKLQIYTSNGPTLLMPTWFCHRSVYNKIGGFVESSPGTPEDLIFFYSHLDLGGDLFRVDEELVIYTYHEGATTFSVTRERIWQIQIKRLEDNVLQHWDDFTVWNAGKQGRKFVRSLIPYNLNKVKSFCDIDRNKIGKIIELYCPMRRSVLKKLKVFHFTEVKPPLVICMKLDLTNGEFEKNLNSLNLIEGIDYVIFN</sequence>
<name>A0ACC1CU62_9NEOP</name>
<reference evidence="1 2" key="1">
    <citation type="journal article" date="2021" name="Front. Genet.">
        <title>Chromosome-Level Genome Assembly Reveals Significant Gene Expansion in the Toll and IMD Signaling Pathways of Dendrolimus kikuchii.</title>
        <authorList>
            <person name="Zhou J."/>
            <person name="Wu P."/>
            <person name="Xiong Z."/>
            <person name="Liu N."/>
            <person name="Zhao N."/>
            <person name="Ji M."/>
            <person name="Qiu Y."/>
            <person name="Yang B."/>
        </authorList>
    </citation>
    <scope>NUCLEOTIDE SEQUENCE [LARGE SCALE GENOMIC DNA]</scope>
    <source>
        <strain evidence="1">Ann1</strain>
    </source>
</reference>
<comment type="caution">
    <text evidence="1">The sequence shown here is derived from an EMBL/GenBank/DDBJ whole genome shotgun (WGS) entry which is preliminary data.</text>
</comment>
<dbReference type="Proteomes" id="UP000824533">
    <property type="component" value="Linkage Group LG16"/>
</dbReference>
<gene>
    <name evidence="1" type="ORF">K1T71_009296</name>
</gene>